<comment type="caution">
    <text evidence="10">The sequence shown here is derived from an EMBL/GenBank/DDBJ whole genome shotgun (WGS) entry which is preliminary data.</text>
</comment>
<keyword evidence="11" id="KW-1185">Reference proteome</keyword>
<evidence type="ECO:0000313" key="10">
    <source>
        <dbReference type="EMBL" id="CAE6720973.1"/>
    </source>
</evidence>
<proteinExistence type="predicted"/>
<evidence type="ECO:0000256" key="6">
    <source>
        <dbReference type="ARBA" id="ARBA00022801"/>
    </source>
</evidence>
<evidence type="ECO:0000256" key="7">
    <source>
        <dbReference type="ARBA" id="ARBA00023295"/>
    </source>
</evidence>
<dbReference type="PANTHER" id="PTHR31451:SF39">
    <property type="entry name" value="MANNAN ENDO-1,4-BETA-MANNOSIDASE 1"/>
    <property type="match status" value="1"/>
</dbReference>
<evidence type="ECO:0000259" key="9">
    <source>
        <dbReference type="Pfam" id="PF26410"/>
    </source>
</evidence>
<comment type="subcellular location">
    <subcellularLocation>
        <location evidence="2">Secreted</location>
    </subcellularLocation>
</comment>
<accession>A0ABM8QXF2</accession>
<dbReference type="Proteomes" id="UP000672526">
    <property type="component" value="Unassembled WGS sequence"/>
</dbReference>
<gene>
    <name evidence="10" type="ORF">R69888_01597</name>
</gene>
<feature type="domain" description="Glycoside hydrolase family 5" evidence="9">
    <location>
        <begin position="54"/>
        <end position="209"/>
    </location>
</feature>
<evidence type="ECO:0000256" key="4">
    <source>
        <dbReference type="ARBA" id="ARBA00022525"/>
    </source>
</evidence>
<feature type="region of interest" description="Disordered" evidence="8">
    <location>
        <begin position="455"/>
        <end position="481"/>
    </location>
</feature>
<dbReference type="InterPro" id="IPR017853">
    <property type="entry name" value="GH"/>
</dbReference>
<dbReference type="SUPFAM" id="SSF51445">
    <property type="entry name" value="(Trans)glycosidases"/>
    <property type="match status" value="1"/>
</dbReference>
<dbReference type="Pfam" id="PF26410">
    <property type="entry name" value="GH5_mannosidase"/>
    <property type="match status" value="1"/>
</dbReference>
<keyword evidence="5" id="KW-0732">Signal</keyword>
<reference evidence="10 11" key="1">
    <citation type="submission" date="2021-02" db="EMBL/GenBank/DDBJ databases">
        <authorList>
            <person name="Vanwijnsberghe S."/>
        </authorList>
    </citation>
    <scope>NUCLEOTIDE SEQUENCE [LARGE SCALE GENOMIC DNA]</scope>
    <source>
        <strain evidence="10 11">LMG 31837</strain>
    </source>
</reference>
<evidence type="ECO:0000256" key="1">
    <source>
        <dbReference type="ARBA" id="ARBA00001678"/>
    </source>
</evidence>
<dbReference type="PANTHER" id="PTHR31451">
    <property type="match status" value="1"/>
</dbReference>
<evidence type="ECO:0000313" key="11">
    <source>
        <dbReference type="Proteomes" id="UP000672526"/>
    </source>
</evidence>
<dbReference type="InterPro" id="IPR045053">
    <property type="entry name" value="MAN-like"/>
</dbReference>
<sequence>MKNYGPAPSTSIPVGSYSYPTQYEVDDALATAHEMGATVIRAQTLGDTVGCPLCIEPAQGVFNDAAFAHMDMVVAEARKYGIKLIGEFDGDAGGTGAGESYNWYCTWRNISNSSCAAAFLTDPNLIDDYKQHMQAILTHVNPLTGLAYKDDPTFLGWVDGNNLNLDLSAITFTPSGVVVPPAVSDAQMTAWLNNVSTYFKSISNKQLFIDISQNGAASPASSVLSASNVDIFASEWYPHWTPSAANAKVTGNTPQVHTIAAQVADAGKVYAMIEYGWDQTDYQTTAALQTFLDSVASDSNIAGDNFWALVSHASGQGWLPIPANEGCQPNCESTEDGNWWALYYTGITTLSNTAADMAQRAQMLRKHGYAMNGFSVAPSHEFVGSPAITSTDGGHVEFEGAAGSPTYSVQMQQANGSWTTPCQNCTSDAGGGWVDTTGQSKSCYRVVGVNLDGVPGTPSTPAGSGCSTSVANRQQQPTSGT</sequence>
<keyword evidence="4" id="KW-0964">Secreted</keyword>
<name>A0ABM8QXF2_9BURK</name>
<evidence type="ECO:0000256" key="5">
    <source>
        <dbReference type="ARBA" id="ARBA00022729"/>
    </source>
</evidence>
<keyword evidence="7" id="KW-0326">Glycosidase</keyword>
<dbReference type="EC" id="3.2.1.78" evidence="3"/>
<evidence type="ECO:0000256" key="2">
    <source>
        <dbReference type="ARBA" id="ARBA00004613"/>
    </source>
</evidence>
<feature type="compositionally biased region" description="Polar residues" evidence="8">
    <location>
        <begin position="457"/>
        <end position="481"/>
    </location>
</feature>
<dbReference type="InterPro" id="IPR001547">
    <property type="entry name" value="Glyco_hydro_5"/>
</dbReference>
<dbReference type="Gene3D" id="3.20.20.80">
    <property type="entry name" value="Glycosidases"/>
    <property type="match status" value="1"/>
</dbReference>
<organism evidence="10 11">
    <name type="scientific">Paraburkholderia haematera</name>
    <dbReference type="NCBI Taxonomy" id="2793077"/>
    <lineage>
        <taxon>Bacteria</taxon>
        <taxon>Pseudomonadati</taxon>
        <taxon>Pseudomonadota</taxon>
        <taxon>Betaproteobacteria</taxon>
        <taxon>Burkholderiales</taxon>
        <taxon>Burkholderiaceae</taxon>
        <taxon>Paraburkholderia</taxon>
    </lineage>
</organism>
<comment type="catalytic activity">
    <reaction evidence="1">
        <text>Random hydrolysis of (1-&gt;4)-beta-D-mannosidic linkages in mannans, galactomannans and glucomannans.</text>
        <dbReference type="EC" id="3.2.1.78"/>
    </reaction>
</comment>
<dbReference type="EMBL" id="CAJNBK010000003">
    <property type="protein sequence ID" value="CAE6720973.1"/>
    <property type="molecule type" value="Genomic_DNA"/>
</dbReference>
<evidence type="ECO:0000256" key="3">
    <source>
        <dbReference type="ARBA" id="ARBA00012706"/>
    </source>
</evidence>
<protein>
    <recommendedName>
        <fullName evidence="3">mannan endo-1,4-beta-mannosidase</fullName>
        <ecNumber evidence="3">3.2.1.78</ecNumber>
    </recommendedName>
</protein>
<keyword evidence="6" id="KW-0378">Hydrolase</keyword>
<evidence type="ECO:0000256" key="8">
    <source>
        <dbReference type="SAM" id="MobiDB-lite"/>
    </source>
</evidence>